<accession>A0ABU6Z6B2</accession>
<keyword evidence="2" id="KW-1185">Reference proteome</keyword>
<name>A0ABU6Z6B2_9FABA</name>
<gene>
    <name evidence="1" type="ORF">PIB30_018745</name>
</gene>
<protein>
    <submittedName>
        <fullName evidence="1">Uncharacterized protein</fullName>
    </submittedName>
</protein>
<evidence type="ECO:0000313" key="1">
    <source>
        <dbReference type="EMBL" id="MED6217536.1"/>
    </source>
</evidence>
<dbReference type="Proteomes" id="UP001341840">
    <property type="component" value="Unassembled WGS sequence"/>
</dbReference>
<proteinExistence type="predicted"/>
<organism evidence="1 2">
    <name type="scientific">Stylosanthes scabra</name>
    <dbReference type="NCBI Taxonomy" id="79078"/>
    <lineage>
        <taxon>Eukaryota</taxon>
        <taxon>Viridiplantae</taxon>
        <taxon>Streptophyta</taxon>
        <taxon>Embryophyta</taxon>
        <taxon>Tracheophyta</taxon>
        <taxon>Spermatophyta</taxon>
        <taxon>Magnoliopsida</taxon>
        <taxon>eudicotyledons</taxon>
        <taxon>Gunneridae</taxon>
        <taxon>Pentapetalae</taxon>
        <taxon>rosids</taxon>
        <taxon>fabids</taxon>
        <taxon>Fabales</taxon>
        <taxon>Fabaceae</taxon>
        <taxon>Papilionoideae</taxon>
        <taxon>50 kb inversion clade</taxon>
        <taxon>dalbergioids sensu lato</taxon>
        <taxon>Dalbergieae</taxon>
        <taxon>Pterocarpus clade</taxon>
        <taxon>Stylosanthes</taxon>
    </lineage>
</organism>
<evidence type="ECO:0000313" key="2">
    <source>
        <dbReference type="Proteomes" id="UP001341840"/>
    </source>
</evidence>
<dbReference type="EMBL" id="JASCZI010271917">
    <property type="protein sequence ID" value="MED6217536.1"/>
    <property type="molecule type" value="Genomic_DNA"/>
</dbReference>
<comment type="caution">
    <text evidence="1">The sequence shown here is derived from an EMBL/GenBank/DDBJ whole genome shotgun (WGS) entry which is preliminary data.</text>
</comment>
<sequence>MDGININIPQSGYIKSDTREGVDDCWIWKLWLLKLERWMWFINERTLTRETKKERCVTERKVSPASAHPLGRGCCPPSPLAKDRPCPRVHTSTARLVSSGGSSEDRRRRLVLSTKQHPWSVPVAAAPLSSSPTVVPAAAPSRTVLAARNGRLPVTAGMHGCGNLKYNSGNLKYSSSAFSVLPAAPKPFSQHLEPSDYGTCGTCIDVVAVLGGGCTLKVGYTLIPLIGDGSIISHDKPTLVNQLRTTIEEVISVSGDSTNDAPALLSQILGLQWPFLGLRWQKKVPMS</sequence>
<reference evidence="1 2" key="1">
    <citation type="journal article" date="2023" name="Plants (Basel)">
        <title>Bridging the Gap: Combining Genomics and Transcriptomics Approaches to Understand Stylosanthes scabra, an Orphan Legume from the Brazilian Caatinga.</title>
        <authorList>
            <person name="Ferreira-Neto J.R.C."/>
            <person name="da Silva M.D."/>
            <person name="Binneck E."/>
            <person name="de Melo N.F."/>
            <person name="da Silva R.H."/>
            <person name="de Melo A.L.T.M."/>
            <person name="Pandolfi V."/>
            <person name="Bustamante F.O."/>
            <person name="Brasileiro-Vidal A.C."/>
            <person name="Benko-Iseppon A.M."/>
        </authorList>
    </citation>
    <scope>NUCLEOTIDE SEQUENCE [LARGE SCALE GENOMIC DNA]</scope>
    <source>
        <tissue evidence="1">Leaves</tissue>
    </source>
</reference>